<feature type="region of interest" description="Disordered" evidence="6">
    <location>
        <begin position="1"/>
        <end position="97"/>
    </location>
</feature>
<sequence>MTAAAGGKVKAAKTQTKMRPEPRGSGRRKKDSAGKHKKGSKPAGKPAKKLRRDPLWCFGKLGPDPRDAISNASSGEEMSEVDVPRAKTGRPRDGLLDRLTRPDTELETGRLKRYRCAGTKCSWACSGRTSGRILRHASRCMYLPTDLRDAACQASAENAPGSQLARLEAEAASREQTPGSQGGTSMEPRTQLRLSFDHSGRALATAKLHHIIVRLICGNGIPPSVLDSEEWRELWEVANPRYKPVSSSTLAETQIPQEAERIRALQIELLKTKHNLTITYDGGANRRRESYYTIHVTTPAEAVVRPDGDDGRRPFLIEAAAGLGFSHTGEWIAQQMLQVIRQIGEGRFAAVSSDSTGNTRTCRRFLCATIRTILDLRDPVHHSNLPIKNICALTFFDEVISNLRRTLTFFAHSDEAVNVLFEARVELDIGRGLESIGTTRFATITISAVAMRRCLPALREICTTKRVHVEETNHLFMRNSPASLTFETQLNQLIAVTLPFAKAITCLESTHSTIADVFLFWCAIGASLKRVLSDMSSGIPGGVKSEIRAIFNTRWHELFEEEPNKDVYLAAVYLDPDWRDSAIFKHPNPLAAERKRKRSTAEASGAQSSLPGGACEPIVTHPDIAKRVGARLMVILKGEVESGSHPLLRTDDRKAQGVIIDRFLMQFRAYARNDYPFNSLAREPGQSVLEWWTTLKKIHASDVLAAIAIKMYAVVPNSMADERTASTFTWLNSVSRNRQNLNSMVSQTQIRQYYRARAKARPHSDPKPSVRFFEIDSRLRDDTSASKKPAKGKFKATNTNLPAGDGDVDDGMMHPWLDDKLDHCGSAAMFDVERYVDLDRSELLGMLSSDPVDPEEEIEAHPAAGTSAPSRKGGPASEPAKKSDEPVDWTFKLTL</sequence>
<evidence type="ECO:0000313" key="7">
    <source>
        <dbReference type="EMBL" id="TFY68955.1"/>
    </source>
</evidence>
<dbReference type="SUPFAM" id="SSF53098">
    <property type="entry name" value="Ribonuclease H-like"/>
    <property type="match status" value="1"/>
</dbReference>
<evidence type="ECO:0000256" key="5">
    <source>
        <dbReference type="ARBA" id="ARBA00023242"/>
    </source>
</evidence>
<evidence type="ECO:0000256" key="3">
    <source>
        <dbReference type="ARBA" id="ARBA00022771"/>
    </source>
</evidence>
<organism evidence="7 8">
    <name type="scientific">Rhodofomes roseus</name>
    <dbReference type="NCBI Taxonomy" id="34475"/>
    <lineage>
        <taxon>Eukaryota</taxon>
        <taxon>Fungi</taxon>
        <taxon>Dikarya</taxon>
        <taxon>Basidiomycota</taxon>
        <taxon>Agaricomycotina</taxon>
        <taxon>Agaricomycetes</taxon>
        <taxon>Polyporales</taxon>
        <taxon>Rhodofomes</taxon>
    </lineage>
</organism>
<dbReference type="AlphaFoldDB" id="A0A4Y9Z2W1"/>
<keyword evidence="2" id="KW-0479">Metal-binding</keyword>
<reference evidence="7 8" key="1">
    <citation type="submission" date="2019-01" db="EMBL/GenBank/DDBJ databases">
        <title>Genome sequencing of the rare red list fungi Fomitopsis rosea.</title>
        <authorList>
            <person name="Buettner E."/>
            <person name="Kellner H."/>
        </authorList>
    </citation>
    <scope>NUCLEOTIDE SEQUENCE [LARGE SCALE GENOMIC DNA]</scope>
    <source>
        <strain evidence="7 8">DSM 105464</strain>
    </source>
</reference>
<evidence type="ECO:0000313" key="8">
    <source>
        <dbReference type="Proteomes" id="UP000298390"/>
    </source>
</evidence>
<evidence type="ECO:0000256" key="1">
    <source>
        <dbReference type="ARBA" id="ARBA00004123"/>
    </source>
</evidence>
<dbReference type="PANTHER" id="PTHR46481:SF10">
    <property type="entry name" value="ZINC FINGER BED DOMAIN-CONTAINING PROTEIN 39"/>
    <property type="match status" value="1"/>
</dbReference>
<dbReference type="EMBL" id="SEKV01000019">
    <property type="protein sequence ID" value="TFY68955.1"/>
    <property type="molecule type" value="Genomic_DNA"/>
</dbReference>
<feature type="compositionally biased region" description="Polar residues" evidence="6">
    <location>
        <begin position="177"/>
        <end position="188"/>
    </location>
</feature>
<keyword evidence="3" id="KW-0863">Zinc-finger</keyword>
<feature type="region of interest" description="Disordered" evidence="6">
    <location>
        <begin position="593"/>
        <end position="614"/>
    </location>
</feature>
<comment type="subcellular location">
    <subcellularLocation>
        <location evidence="1">Nucleus</location>
    </subcellularLocation>
</comment>
<dbReference type="GO" id="GO:0008270">
    <property type="term" value="F:zinc ion binding"/>
    <property type="evidence" value="ECO:0007669"/>
    <property type="project" value="UniProtKB-KW"/>
</dbReference>
<evidence type="ECO:0000256" key="6">
    <source>
        <dbReference type="SAM" id="MobiDB-lite"/>
    </source>
</evidence>
<dbReference type="Proteomes" id="UP000298390">
    <property type="component" value="Unassembled WGS sequence"/>
</dbReference>
<feature type="compositionally biased region" description="Low complexity" evidence="6">
    <location>
        <begin position="1"/>
        <end position="17"/>
    </location>
</feature>
<evidence type="ECO:0000256" key="4">
    <source>
        <dbReference type="ARBA" id="ARBA00022833"/>
    </source>
</evidence>
<feature type="region of interest" description="Disordered" evidence="6">
    <location>
        <begin position="847"/>
        <end position="895"/>
    </location>
</feature>
<protein>
    <submittedName>
        <fullName evidence="7">Uncharacterized protein</fullName>
    </submittedName>
</protein>
<gene>
    <name evidence="7" type="ORF">EVJ58_g707</name>
</gene>
<dbReference type="InterPro" id="IPR012337">
    <property type="entry name" value="RNaseH-like_sf"/>
</dbReference>
<feature type="compositionally biased region" description="Polar residues" evidence="6">
    <location>
        <begin position="601"/>
        <end position="610"/>
    </location>
</feature>
<feature type="region of interest" description="Disordered" evidence="6">
    <location>
        <begin position="783"/>
        <end position="806"/>
    </location>
</feature>
<evidence type="ECO:0000256" key="2">
    <source>
        <dbReference type="ARBA" id="ARBA00022723"/>
    </source>
</evidence>
<dbReference type="PANTHER" id="PTHR46481">
    <property type="entry name" value="ZINC FINGER BED DOMAIN-CONTAINING PROTEIN 4"/>
    <property type="match status" value="1"/>
</dbReference>
<feature type="compositionally biased region" description="Basic residues" evidence="6">
    <location>
        <begin position="25"/>
        <end position="51"/>
    </location>
</feature>
<dbReference type="InterPro" id="IPR052035">
    <property type="entry name" value="ZnF_BED_domain_contain"/>
</dbReference>
<dbReference type="GO" id="GO:0005634">
    <property type="term" value="C:nucleus"/>
    <property type="evidence" value="ECO:0007669"/>
    <property type="project" value="UniProtKB-SubCell"/>
</dbReference>
<dbReference type="STRING" id="34475.A0A4Y9Z2W1"/>
<name>A0A4Y9Z2W1_9APHY</name>
<feature type="region of interest" description="Disordered" evidence="6">
    <location>
        <begin position="159"/>
        <end position="188"/>
    </location>
</feature>
<comment type="caution">
    <text evidence="7">The sequence shown here is derived from an EMBL/GenBank/DDBJ whole genome shotgun (WGS) entry which is preliminary data.</text>
</comment>
<accession>A0A4Y9Z2W1</accession>
<feature type="compositionally biased region" description="Basic and acidic residues" evidence="6">
    <location>
        <begin position="82"/>
        <end position="97"/>
    </location>
</feature>
<proteinExistence type="predicted"/>
<keyword evidence="5" id="KW-0539">Nucleus</keyword>
<keyword evidence="4" id="KW-0862">Zinc</keyword>